<evidence type="ECO:0000313" key="1">
    <source>
        <dbReference type="EMBL" id="EGU84044.1"/>
    </source>
</evidence>
<gene>
    <name evidence="1" type="ORF">FOXB_05464</name>
</gene>
<accession>F9FGA6</accession>
<reference evidence="1" key="1">
    <citation type="journal article" date="2012" name="Mol. Plant Microbe Interact.">
        <title>A highly conserved effector in Fusarium oxysporum is required for full virulence on Arabidopsis.</title>
        <authorList>
            <person name="Thatcher L.F."/>
            <person name="Gardiner D.M."/>
            <person name="Kazan K."/>
            <person name="Manners J."/>
        </authorList>
    </citation>
    <scope>NUCLEOTIDE SEQUENCE [LARGE SCALE GENOMIC DNA]</scope>
    <source>
        <strain evidence="1">Fo5176</strain>
    </source>
</reference>
<comment type="caution">
    <text evidence="1">The sequence shown here is derived from an EMBL/GenBank/DDBJ whole genome shotgun (WGS) entry which is preliminary data.</text>
</comment>
<dbReference type="EMBL" id="AFQF01001730">
    <property type="protein sequence ID" value="EGU84044.1"/>
    <property type="molecule type" value="Genomic_DNA"/>
</dbReference>
<protein>
    <submittedName>
        <fullName evidence="1">Uncharacterized protein</fullName>
    </submittedName>
</protein>
<organism evidence="1">
    <name type="scientific">Fusarium oxysporum (strain Fo5176)</name>
    <name type="common">Fusarium vascular wilt</name>
    <dbReference type="NCBI Taxonomy" id="660025"/>
    <lineage>
        <taxon>Eukaryota</taxon>
        <taxon>Fungi</taxon>
        <taxon>Dikarya</taxon>
        <taxon>Ascomycota</taxon>
        <taxon>Pezizomycotina</taxon>
        <taxon>Sordariomycetes</taxon>
        <taxon>Hypocreomycetidae</taxon>
        <taxon>Hypocreales</taxon>
        <taxon>Nectriaceae</taxon>
        <taxon>Fusarium</taxon>
        <taxon>Fusarium oxysporum species complex</taxon>
    </lineage>
</organism>
<proteinExistence type="predicted"/>
<sequence length="82" mass="9548">MPKPGVDTEIRHNAIHAETSSEERHCWELAWKPFLPAAFPTQYIRETDKQQARFLVTLYHKFLQHPSSEANAGYVIPLTPRF</sequence>
<name>F9FGA6_FUSOF</name>
<dbReference type="AlphaFoldDB" id="F9FGA6"/>